<dbReference type="Pfam" id="PF13358">
    <property type="entry name" value="DDE_3"/>
    <property type="match status" value="1"/>
</dbReference>
<dbReference type="InterPro" id="IPR038717">
    <property type="entry name" value="Tc1-like_DDE_dom"/>
</dbReference>
<dbReference type="InterPro" id="IPR036397">
    <property type="entry name" value="RNaseH_sf"/>
</dbReference>
<feature type="domain" description="Tc1-like transposase DDE" evidence="2">
    <location>
        <begin position="3"/>
        <end position="100"/>
    </location>
</feature>
<dbReference type="Proteomes" id="UP000245942">
    <property type="component" value="Unassembled WGS sequence"/>
</dbReference>
<dbReference type="GeneID" id="37012274"/>
<feature type="compositionally biased region" description="Polar residues" evidence="1">
    <location>
        <begin position="172"/>
        <end position="188"/>
    </location>
</feature>
<evidence type="ECO:0000259" key="2">
    <source>
        <dbReference type="Pfam" id="PF13358"/>
    </source>
</evidence>
<dbReference type="GO" id="GO:0003676">
    <property type="term" value="F:nucleic acid binding"/>
    <property type="evidence" value="ECO:0007669"/>
    <property type="project" value="InterPro"/>
</dbReference>
<dbReference type="AlphaFoldDB" id="A0A316TX12"/>
<reference evidence="3 4" key="1">
    <citation type="journal article" date="2018" name="Mol. Biol. Evol.">
        <title>Broad Genomic Sampling Reveals a Smut Pathogenic Ancestry of the Fungal Clade Ustilaginomycotina.</title>
        <authorList>
            <person name="Kijpornyongpan T."/>
            <person name="Mondo S.J."/>
            <person name="Barry K."/>
            <person name="Sandor L."/>
            <person name="Lee J."/>
            <person name="Lipzen A."/>
            <person name="Pangilinan J."/>
            <person name="LaButti K."/>
            <person name="Hainaut M."/>
            <person name="Henrissat B."/>
            <person name="Grigoriev I.V."/>
            <person name="Spatafora J.W."/>
            <person name="Aime M.C."/>
        </authorList>
    </citation>
    <scope>NUCLEOTIDE SEQUENCE [LARGE SCALE GENOMIC DNA]</scope>
    <source>
        <strain evidence="3 4">MCA 4718</strain>
    </source>
</reference>
<dbReference type="InterPro" id="IPR012337">
    <property type="entry name" value="RNaseH-like_sf"/>
</dbReference>
<feature type="compositionally biased region" description="Basic and acidic residues" evidence="1">
    <location>
        <begin position="145"/>
        <end position="168"/>
    </location>
</feature>
<dbReference type="OrthoDB" id="2266637at2759"/>
<evidence type="ECO:0000313" key="4">
    <source>
        <dbReference type="Proteomes" id="UP000245942"/>
    </source>
</evidence>
<dbReference type="EMBL" id="KZ819341">
    <property type="protein sequence ID" value="PWN17740.1"/>
    <property type="molecule type" value="Genomic_DNA"/>
</dbReference>
<feature type="region of interest" description="Disordered" evidence="1">
    <location>
        <begin position="145"/>
        <end position="188"/>
    </location>
</feature>
<feature type="non-terminal residue" evidence="3">
    <location>
        <position position="1"/>
    </location>
</feature>
<evidence type="ECO:0000313" key="3">
    <source>
        <dbReference type="EMBL" id="PWN17740.1"/>
    </source>
</evidence>
<sequence>ILAVSVEKQVIAHQERFGSTDSAVFESFVHHLLSKLDSPHQIVMDNASIHKHVNTKRAISDAGHFLVFQPPYTPEFNLCEWVFGLIKGYVGKQDIDSHGTLTNHISNELNNITEENMRGFMAESIRWTKAAQMLKDLGIQHDADTLETRDMEDWSEGEREGSESRVGELENTQESHTTASSEDPMSLA</sequence>
<dbReference type="Gene3D" id="3.30.420.10">
    <property type="entry name" value="Ribonuclease H-like superfamily/Ribonuclease H"/>
    <property type="match status" value="1"/>
</dbReference>
<dbReference type="SUPFAM" id="SSF53098">
    <property type="entry name" value="Ribonuclease H-like"/>
    <property type="match status" value="1"/>
</dbReference>
<dbReference type="STRING" id="1684307.A0A316TX12"/>
<proteinExistence type="predicted"/>
<organism evidence="3 4">
    <name type="scientific">Pseudomicrostroma glucosiphilum</name>
    <dbReference type="NCBI Taxonomy" id="1684307"/>
    <lineage>
        <taxon>Eukaryota</taxon>
        <taxon>Fungi</taxon>
        <taxon>Dikarya</taxon>
        <taxon>Basidiomycota</taxon>
        <taxon>Ustilaginomycotina</taxon>
        <taxon>Exobasidiomycetes</taxon>
        <taxon>Microstromatales</taxon>
        <taxon>Microstromatales incertae sedis</taxon>
        <taxon>Pseudomicrostroma</taxon>
    </lineage>
</organism>
<gene>
    <name evidence="3" type="ORF">BCV69DRAFT_253915</name>
</gene>
<keyword evidence="4" id="KW-1185">Reference proteome</keyword>
<evidence type="ECO:0000256" key="1">
    <source>
        <dbReference type="SAM" id="MobiDB-lite"/>
    </source>
</evidence>
<protein>
    <recommendedName>
        <fullName evidence="2">Tc1-like transposase DDE domain-containing protein</fullName>
    </recommendedName>
</protein>
<accession>A0A316TX12</accession>
<dbReference type="RefSeq" id="XP_025344900.1">
    <property type="nucleotide sequence ID" value="XM_025490540.1"/>
</dbReference>
<name>A0A316TX12_9BASI</name>